<proteinExistence type="predicted"/>
<protein>
    <submittedName>
        <fullName evidence="2">Uncharacterized protein</fullName>
    </submittedName>
</protein>
<sequence>MTNSSRTKSMGTALQDEAITNLFTNQVDGKVLPRRGKLFKNHDNINNHDDKEKPYQNGGMTNSSRIIVTLRTMMMKKSSTRMEHDGLFKDHGDIKDHDDKEKLY</sequence>
<evidence type="ECO:0000256" key="1">
    <source>
        <dbReference type="SAM" id="MobiDB-lite"/>
    </source>
</evidence>
<accession>A0ABD2ZL11</accession>
<comment type="caution">
    <text evidence="2">The sequence shown here is derived from an EMBL/GenBank/DDBJ whole genome shotgun (WGS) entry which is preliminary data.</text>
</comment>
<gene>
    <name evidence="2" type="ORF">ACH5RR_018295</name>
</gene>
<dbReference type="EMBL" id="JBJUIK010000008">
    <property type="protein sequence ID" value="KAL3520146.1"/>
    <property type="molecule type" value="Genomic_DNA"/>
</dbReference>
<name>A0ABD2ZL11_9GENT</name>
<evidence type="ECO:0000313" key="2">
    <source>
        <dbReference type="EMBL" id="KAL3520146.1"/>
    </source>
</evidence>
<dbReference type="Proteomes" id="UP001630127">
    <property type="component" value="Unassembled WGS sequence"/>
</dbReference>
<dbReference type="AlphaFoldDB" id="A0ABD2ZL11"/>
<organism evidence="2 3">
    <name type="scientific">Cinchona calisaya</name>
    <dbReference type="NCBI Taxonomy" id="153742"/>
    <lineage>
        <taxon>Eukaryota</taxon>
        <taxon>Viridiplantae</taxon>
        <taxon>Streptophyta</taxon>
        <taxon>Embryophyta</taxon>
        <taxon>Tracheophyta</taxon>
        <taxon>Spermatophyta</taxon>
        <taxon>Magnoliopsida</taxon>
        <taxon>eudicotyledons</taxon>
        <taxon>Gunneridae</taxon>
        <taxon>Pentapetalae</taxon>
        <taxon>asterids</taxon>
        <taxon>lamiids</taxon>
        <taxon>Gentianales</taxon>
        <taxon>Rubiaceae</taxon>
        <taxon>Cinchonoideae</taxon>
        <taxon>Cinchoneae</taxon>
        <taxon>Cinchona</taxon>
    </lineage>
</organism>
<feature type="region of interest" description="Disordered" evidence="1">
    <location>
        <begin position="78"/>
        <end position="104"/>
    </location>
</feature>
<feature type="compositionally biased region" description="Basic and acidic residues" evidence="1">
    <location>
        <begin position="80"/>
        <end position="104"/>
    </location>
</feature>
<keyword evidence="3" id="KW-1185">Reference proteome</keyword>
<reference evidence="2 3" key="1">
    <citation type="submission" date="2024-11" db="EMBL/GenBank/DDBJ databases">
        <title>A near-complete genome assembly of Cinchona calisaya.</title>
        <authorList>
            <person name="Lian D.C."/>
            <person name="Zhao X.W."/>
            <person name="Wei L."/>
        </authorList>
    </citation>
    <scope>NUCLEOTIDE SEQUENCE [LARGE SCALE GENOMIC DNA]</scope>
    <source>
        <tissue evidence="2">Nenye</tissue>
    </source>
</reference>
<evidence type="ECO:0000313" key="3">
    <source>
        <dbReference type="Proteomes" id="UP001630127"/>
    </source>
</evidence>
<feature type="region of interest" description="Disordered" evidence="1">
    <location>
        <begin position="34"/>
        <end position="63"/>
    </location>
</feature>
<feature type="compositionally biased region" description="Basic and acidic residues" evidence="1">
    <location>
        <begin position="40"/>
        <end position="54"/>
    </location>
</feature>